<dbReference type="AlphaFoldDB" id="A0A1Y2BWN9"/>
<proteinExistence type="predicted"/>
<accession>A0A1Y2BWN9</accession>
<evidence type="ECO:0000313" key="2">
    <source>
        <dbReference type="Proteomes" id="UP000193642"/>
    </source>
</evidence>
<protein>
    <submittedName>
        <fullName evidence="1">Uncharacterized protein</fullName>
    </submittedName>
</protein>
<keyword evidence="2" id="KW-1185">Reference proteome</keyword>
<sequence>MQSPPSSESTVSADSFLCEIQGLFSTLPGPGTCASVVSSEPLGDASTTTFSTSAASVQSAYAAFKASLAAFLRRENVDGSSARRLFLAASKRFKSTSPRVLVTGSPSSHALRSTTASPVTMREQRRVRRRNDMPRTALELKVLEIMAMVQAPLIAQRQREAHAEMMRDTRELLSLGLF</sequence>
<organism evidence="1 2">
    <name type="scientific">Rhizoclosmatium globosum</name>
    <dbReference type="NCBI Taxonomy" id="329046"/>
    <lineage>
        <taxon>Eukaryota</taxon>
        <taxon>Fungi</taxon>
        <taxon>Fungi incertae sedis</taxon>
        <taxon>Chytridiomycota</taxon>
        <taxon>Chytridiomycota incertae sedis</taxon>
        <taxon>Chytridiomycetes</taxon>
        <taxon>Chytridiales</taxon>
        <taxon>Chytriomycetaceae</taxon>
        <taxon>Rhizoclosmatium</taxon>
    </lineage>
</organism>
<name>A0A1Y2BWN9_9FUNG</name>
<gene>
    <name evidence="1" type="ORF">BCR33DRAFT_419140</name>
</gene>
<reference evidence="1 2" key="1">
    <citation type="submission" date="2016-07" db="EMBL/GenBank/DDBJ databases">
        <title>Pervasive Adenine N6-methylation of Active Genes in Fungi.</title>
        <authorList>
            <consortium name="DOE Joint Genome Institute"/>
            <person name="Mondo S.J."/>
            <person name="Dannebaum R.O."/>
            <person name="Kuo R.C."/>
            <person name="Labutti K."/>
            <person name="Haridas S."/>
            <person name="Kuo A."/>
            <person name="Salamov A."/>
            <person name="Ahrendt S.R."/>
            <person name="Lipzen A."/>
            <person name="Sullivan W."/>
            <person name="Andreopoulos W.B."/>
            <person name="Clum A."/>
            <person name="Lindquist E."/>
            <person name="Daum C."/>
            <person name="Ramamoorthy G.K."/>
            <person name="Gryganskyi A."/>
            <person name="Culley D."/>
            <person name="Magnuson J.K."/>
            <person name="James T.Y."/>
            <person name="O'Malley M.A."/>
            <person name="Stajich J.E."/>
            <person name="Spatafora J.W."/>
            <person name="Visel A."/>
            <person name="Grigoriev I.V."/>
        </authorList>
    </citation>
    <scope>NUCLEOTIDE SEQUENCE [LARGE SCALE GENOMIC DNA]</scope>
    <source>
        <strain evidence="1 2">JEL800</strain>
    </source>
</reference>
<dbReference type="Proteomes" id="UP000193642">
    <property type="component" value="Unassembled WGS sequence"/>
</dbReference>
<evidence type="ECO:0000313" key="1">
    <source>
        <dbReference type="EMBL" id="ORY39171.1"/>
    </source>
</evidence>
<dbReference type="EMBL" id="MCGO01000041">
    <property type="protein sequence ID" value="ORY39171.1"/>
    <property type="molecule type" value="Genomic_DNA"/>
</dbReference>
<dbReference type="OrthoDB" id="10427835at2759"/>
<comment type="caution">
    <text evidence="1">The sequence shown here is derived from an EMBL/GenBank/DDBJ whole genome shotgun (WGS) entry which is preliminary data.</text>
</comment>